<evidence type="ECO:0000313" key="2">
    <source>
        <dbReference type="Proteomes" id="UP000026739"/>
    </source>
</evidence>
<sequence length="54" mass="6111">MVFQTNQANERLVVKLFATPGKSCPMGVRRISAMRYRGAKPRATVQTSKTDKRQ</sequence>
<gene>
    <name evidence="1" type="ORF">V466_24645</name>
</gene>
<protein>
    <submittedName>
        <fullName evidence="1">Uncharacterized protein</fullName>
    </submittedName>
</protein>
<name>A0A059KXB8_9PSED</name>
<organism evidence="1 2">
    <name type="scientific">Pseudomonas mandelii PD30</name>
    <dbReference type="NCBI Taxonomy" id="1419583"/>
    <lineage>
        <taxon>Bacteria</taxon>
        <taxon>Pseudomonadati</taxon>
        <taxon>Pseudomonadota</taxon>
        <taxon>Gammaproteobacteria</taxon>
        <taxon>Pseudomonadales</taxon>
        <taxon>Pseudomonadaceae</taxon>
        <taxon>Pseudomonas</taxon>
    </lineage>
</organism>
<reference evidence="1 2" key="1">
    <citation type="submission" date="2013-12" db="EMBL/GenBank/DDBJ databases">
        <authorList>
            <person name="Formusa P.A."/>
            <person name="Habash M."/>
            <person name="Lee H."/>
            <person name="Trevors J.T."/>
        </authorList>
    </citation>
    <scope>NUCLEOTIDE SEQUENCE [LARGE SCALE GENOMIC DNA]</scope>
    <source>
        <strain evidence="1 2">PD30</strain>
    </source>
</reference>
<proteinExistence type="predicted"/>
<dbReference type="Proteomes" id="UP000026739">
    <property type="component" value="Unassembled WGS sequence"/>
</dbReference>
<dbReference type="AlphaFoldDB" id="A0A059KXB8"/>
<evidence type="ECO:0000313" key="1">
    <source>
        <dbReference type="EMBL" id="KDD66505.1"/>
    </source>
</evidence>
<dbReference type="EMBL" id="AZQQ01000097">
    <property type="protein sequence ID" value="KDD66505.1"/>
    <property type="molecule type" value="Genomic_DNA"/>
</dbReference>
<accession>A0A059KXB8</accession>
<comment type="caution">
    <text evidence="1">The sequence shown here is derived from an EMBL/GenBank/DDBJ whole genome shotgun (WGS) entry which is preliminary data.</text>
</comment>